<gene>
    <name evidence="2" type="ORF">Bfra_006245</name>
</gene>
<protein>
    <recommendedName>
        <fullName evidence="1">2EXR domain-containing protein</fullName>
    </recommendedName>
</protein>
<dbReference type="InterPro" id="IPR045518">
    <property type="entry name" value="2EXR"/>
</dbReference>
<dbReference type="Proteomes" id="UP000531561">
    <property type="component" value="Unassembled WGS sequence"/>
</dbReference>
<dbReference type="AlphaFoldDB" id="A0A8H6B408"/>
<evidence type="ECO:0000313" key="2">
    <source>
        <dbReference type="EMBL" id="KAF5879041.1"/>
    </source>
</evidence>
<proteinExistence type="predicted"/>
<dbReference type="Pfam" id="PF20150">
    <property type="entry name" value="2EXR"/>
    <property type="match status" value="1"/>
</dbReference>
<accession>A0A8H6B408</accession>
<keyword evidence="3" id="KW-1185">Reference proteome</keyword>
<organism evidence="2 3">
    <name type="scientific">Botrytis fragariae</name>
    <dbReference type="NCBI Taxonomy" id="1964551"/>
    <lineage>
        <taxon>Eukaryota</taxon>
        <taxon>Fungi</taxon>
        <taxon>Dikarya</taxon>
        <taxon>Ascomycota</taxon>
        <taxon>Pezizomycotina</taxon>
        <taxon>Leotiomycetes</taxon>
        <taxon>Helotiales</taxon>
        <taxon>Sclerotiniaceae</taxon>
        <taxon>Botrytis</taxon>
    </lineage>
</organism>
<evidence type="ECO:0000313" key="3">
    <source>
        <dbReference type="Proteomes" id="UP000531561"/>
    </source>
</evidence>
<comment type="caution">
    <text evidence="2">The sequence shown here is derived from an EMBL/GenBank/DDBJ whole genome shotgun (WGS) entry which is preliminary data.</text>
</comment>
<dbReference type="GeneID" id="59260311"/>
<dbReference type="RefSeq" id="XP_037197985.1">
    <property type="nucleotide sequence ID" value="XM_037336619.1"/>
</dbReference>
<sequence length="306" mass="34928">MSSFPQFRRLPVELQLKIFYFSLQPDSIVPRIIKVDFAPELHTYRYQSQPPPLTQTCRASREVALKSYSVLNPSMLNKRGAIYFHRAVDILHYHPQCEHHYDNDSLDTTALDPDLPTHLIRHIMITQTYMTLRASDSFSCPIFELRYFGNLETLYIGLPSHAELEEHSTRWYQELMRLTPGHKDAPPSLPHHLIASYTREKLEEASGRRDIVPGYTLLSADKGNMRKHQLLSCFGWQEGGISGAWICGDGSGRGDGRIRRGEGWQSRELPALNHVPELVSFTTPSLPSGNEYLFQNRAHTEVDPAG</sequence>
<feature type="domain" description="2EXR" evidence="1">
    <location>
        <begin position="4"/>
        <end position="91"/>
    </location>
</feature>
<dbReference type="PANTHER" id="PTHR35910">
    <property type="entry name" value="2EXR DOMAIN-CONTAINING PROTEIN"/>
    <property type="match status" value="1"/>
</dbReference>
<dbReference type="PANTHER" id="PTHR35910:SF6">
    <property type="entry name" value="2EXR DOMAIN-CONTAINING PROTEIN"/>
    <property type="match status" value="1"/>
</dbReference>
<name>A0A8H6B408_9HELO</name>
<reference evidence="2 3" key="1">
    <citation type="journal article" date="2020" name="Phytopathology">
        <title>A high-quality genome resource of Botrytis fragariae, a new and rapidly spreading fungal pathogen causing strawberry gray mold in the U.S.A.</title>
        <authorList>
            <person name="Wu Y."/>
            <person name="Saski C.A."/>
            <person name="Schnabel G."/>
            <person name="Xiao S."/>
            <person name="Hu M."/>
        </authorList>
    </citation>
    <scope>NUCLEOTIDE SEQUENCE [LARGE SCALE GENOMIC DNA]</scope>
    <source>
        <strain evidence="2 3">BVB16</strain>
    </source>
</reference>
<dbReference type="EMBL" id="JABFCT010000001">
    <property type="protein sequence ID" value="KAF5879041.1"/>
    <property type="molecule type" value="Genomic_DNA"/>
</dbReference>
<evidence type="ECO:0000259" key="1">
    <source>
        <dbReference type="Pfam" id="PF20150"/>
    </source>
</evidence>
<dbReference type="OrthoDB" id="3475553at2759"/>